<dbReference type="RefSeq" id="XP_067918358.1">
    <property type="nucleotide sequence ID" value="XM_068069664.1"/>
</dbReference>
<dbReference type="GeneID" id="94432875"/>
<proteinExistence type="predicted"/>
<keyword evidence="1" id="KW-0812">Transmembrane</keyword>
<protein>
    <recommendedName>
        <fullName evidence="4">Transmembrane protein</fullName>
    </recommendedName>
</protein>
<gene>
    <name evidence="2" type="ORF">CSUI_009549</name>
</gene>
<sequence>MKEESEPRYVSLIVSRLCSASTQNVIYWICTTFVFSLSLTVYCSLSLCLCVCIYIMCMYTSRHVYVCIDRYGSHV</sequence>
<feature type="transmembrane region" description="Helical" evidence="1">
    <location>
        <begin position="25"/>
        <end position="55"/>
    </location>
</feature>
<name>A0A2C6KJH1_9APIC</name>
<organism evidence="2 3">
    <name type="scientific">Cystoisospora suis</name>
    <dbReference type="NCBI Taxonomy" id="483139"/>
    <lineage>
        <taxon>Eukaryota</taxon>
        <taxon>Sar</taxon>
        <taxon>Alveolata</taxon>
        <taxon>Apicomplexa</taxon>
        <taxon>Conoidasida</taxon>
        <taxon>Coccidia</taxon>
        <taxon>Eucoccidiorida</taxon>
        <taxon>Eimeriorina</taxon>
        <taxon>Sarcocystidae</taxon>
        <taxon>Cystoisospora</taxon>
    </lineage>
</organism>
<evidence type="ECO:0008006" key="4">
    <source>
        <dbReference type="Google" id="ProtNLM"/>
    </source>
</evidence>
<reference evidence="2 3" key="1">
    <citation type="journal article" date="2017" name="Int. J. Parasitol.">
        <title>The genome of the protozoan parasite Cystoisospora suis and a reverse vaccinology approach to identify vaccine candidates.</title>
        <authorList>
            <person name="Palmieri N."/>
            <person name="Shrestha A."/>
            <person name="Ruttkowski B."/>
            <person name="Beck T."/>
            <person name="Vogl C."/>
            <person name="Tomley F."/>
            <person name="Blake D.P."/>
            <person name="Joachim A."/>
        </authorList>
    </citation>
    <scope>NUCLEOTIDE SEQUENCE [LARGE SCALE GENOMIC DNA]</scope>
    <source>
        <strain evidence="2 3">Wien I</strain>
    </source>
</reference>
<accession>A0A2C6KJH1</accession>
<keyword evidence="1" id="KW-0472">Membrane</keyword>
<dbReference type="Proteomes" id="UP000221165">
    <property type="component" value="Unassembled WGS sequence"/>
</dbReference>
<dbReference type="VEuPathDB" id="ToxoDB:CSUI_009549"/>
<keyword evidence="1" id="KW-1133">Transmembrane helix</keyword>
<comment type="caution">
    <text evidence="2">The sequence shown here is derived from an EMBL/GenBank/DDBJ whole genome shotgun (WGS) entry which is preliminary data.</text>
</comment>
<evidence type="ECO:0000313" key="2">
    <source>
        <dbReference type="EMBL" id="PHJ16632.1"/>
    </source>
</evidence>
<dbReference type="AlphaFoldDB" id="A0A2C6KJH1"/>
<dbReference type="EMBL" id="MIGC01005735">
    <property type="protein sequence ID" value="PHJ16632.1"/>
    <property type="molecule type" value="Genomic_DNA"/>
</dbReference>
<evidence type="ECO:0000256" key="1">
    <source>
        <dbReference type="SAM" id="Phobius"/>
    </source>
</evidence>
<evidence type="ECO:0000313" key="3">
    <source>
        <dbReference type="Proteomes" id="UP000221165"/>
    </source>
</evidence>
<keyword evidence="3" id="KW-1185">Reference proteome</keyword>